<sequence>MCDGTGLLLHKYKDGGNQWIYHYILHRYRHEIGLNALRDVSLKKLMNVQLDGALFFVRGVPH</sequence>
<evidence type="ECO:0000313" key="1">
    <source>
        <dbReference type="EMBL" id="CAK01790.1"/>
    </source>
</evidence>
<reference evidence="1 2" key="1">
    <citation type="journal article" date="2007" name="Nat. Genet.">
        <title>Genomic analysis of Bartonella identifies type IV secretion systems as host adaptability factors.</title>
        <authorList>
            <person name="Saenz H.L."/>
            <person name="Engel P."/>
            <person name="Stoeckli M.C."/>
            <person name="Lanz C."/>
            <person name="Raddatz G."/>
            <person name="Vayssier-Taussat M."/>
            <person name="Birtles R."/>
            <person name="Schuster S.C."/>
            <person name="Dehio C."/>
        </authorList>
    </citation>
    <scope>NUCLEOTIDE SEQUENCE [LARGE SCALE GENOMIC DNA]</scope>
    <source>
        <strain evidence="2">DSM 28219 / CCUG 45778 / CIP 105476 / IBS 506</strain>
    </source>
</reference>
<protein>
    <submittedName>
        <fullName evidence="1">Integrase protein</fullName>
    </submittedName>
</protein>
<organism evidence="1 2">
    <name type="scientific">Bartonella tribocorum (strain DSM 28219 / CCUG 45778 / CIP 105476 / IBS 506)</name>
    <dbReference type="NCBI Taxonomy" id="382640"/>
    <lineage>
        <taxon>Bacteria</taxon>
        <taxon>Pseudomonadati</taxon>
        <taxon>Pseudomonadota</taxon>
        <taxon>Alphaproteobacteria</taxon>
        <taxon>Hyphomicrobiales</taxon>
        <taxon>Bartonellaceae</taxon>
        <taxon>Bartonella</taxon>
    </lineage>
</organism>
<dbReference type="HOGENOM" id="CLU_2894914_0_0_5"/>
<dbReference type="EMBL" id="AM260525">
    <property type="protein sequence ID" value="CAK01790.1"/>
    <property type="molecule type" value="Genomic_DNA"/>
</dbReference>
<keyword evidence="2" id="KW-1185">Reference proteome</keyword>
<gene>
    <name evidence="1" type="primary">int</name>
    <name evidence="1" type="ordered locus">BT_1432</name>
</gene>
<evidence type="ECO:0000313" key="2">
    <source>
        <dbReference type="Proteomes" id="UP000001592"/>
    </source>
</evidence>
<dbReference type="KEGG" id="btr:BT_1432"/>
<accession>A9IVT1</accession>
<proteinExistence type="predicted"/>
<dbReference type="RefSeq" id="WP_012231930.1">
    <property type="nucleotide sequence ID" value="NC_010161.1"/>
</dbReference>
<name>A9IVT1_BART1</name>
<dbReference type="Proteomes" id="UP000001592">
    <property type="component" value="Chromosome"/>
</dbReference>
<dbReference type="AlphaFoldDB" id="A9IVT1"/>